<protein>
    <submittedName>
        <fullName evidence="8">Acyl-CoA dehydrogenase family protein</fullName>
    </submittedName>
</protein>
<dbReference type="Pfam" id="PF00441">
    <property type="entry name" value="Acyl-CoA_dh_1"/>
    <property type="match status" value="1"/>
</dbReference>
<dbReference type="InterPro" id="IPR009100">
    <property type="entry name" value="AcylCoA_DH/oxidase_NM_dom_sf"/>
</dbReference>
<keyword evidence="9" id="KW-1185">Reference proteome</keyword>
<accession>A0A936ZAC7</accession>
<name>A0A936ZAC7_9HYPH</name>
<proteinExistence type="inferred from homology"/>
<evidence type="ECO:0000256" key="4">
    <source>
        <dbReference type="ARBA" id="ARBA00022827"/>
    </source>
</evidence>
<dbReference type="Proteomes" id="UP000605848">
    <property type="component" value="Unassembled WGS sequence"/>
</dbReference>
<evidence type="ECO:0000256" key="2">
    <source>
        <dbReference type="ARBA" id="ARBA00009347"/>
    </source>
</evidence>
<dbReference type="InterPro" id="IPR036250">
    <property type="entry name" value="AcylCo_DH-like_C"/>
</dbReference>
<evidence type="ECO:0000313" key="8">
    <source>
        <dbReference type="EMBL" id="MBL0406012.1"/>
    </source>
</evidence>
<evidence type="ECO:0000256" key="1">
    <source>
        <dbReference type="ARBA" id="ARBA00001974"/>
    </source>
</evidence>
<dbReference type="SUPFAM" id="SSF47203">
    <property type="entry name" value="Acyl-CoA dehydrogenase C-terminal domain-like"/>
    <property type="match status" value="1"/>
</dbReference>
<feature type="domain" description="Acyl-CoA dehydrogenase/oxidase C-terminal" evidence="6">
    <location>
        <begin position="225"/>
        <end position="352"/>
    </location>
</feature>
<evidence type="ECO:0000313" key="9">
    <source>
        <dbReference type="Proteomes" id="UP000605848"/>
    </source>
</evidence>
<evidence type="ECO:0000259" key="7">
    <source>
        <dbReference type="Pfam" id="PF02771"/>
    </source>
</evidence>
<sequence length="363" mass="39174">MRRSEQTRAEDTLLRDTSRRFLEDTYAWDEGRSRRADRADHWRFAAELGWFALGLPERLGGLEGDGNQLLSILEEAGRVLHDAPLLANVLLAPKALSAMNEAVAIPLAEKLAAGEIRFAYVPDGSVHLSRSTMRLEGRSGVALGAAEATHWLVAVGSRSVDGASLLLLPANDAVRRTDFRLIDGRSASTLHFEDLAIPDDAALARGETAFRLLEDLNDRAVIGGCAEAFGALEGGLGLTVDYLKQRTQFGAPLSSFQAVQHKMAESFCEIEQMRSLLLWGAVALDASPDERAQAASALKVFLGREGLTAASRCIQVSGGIGLTEDYRIGHVYKRLQTVAALFGSTEAHIARLGDLFIPSTPPA</sequence>
<evidence type="ECO:0000256" key="5">
    <source>
        <dbReference type="ARBA" id="ARBA00023002"/>
    </source>
</evidence>
<dbReference type="GO" id="GO:0050660">
    <property type="term" value="F:flavin adenine dinucleotide binding"/>
    <property type="evidence" value="ECO:0007669"/>
    <property type="project" value="InterPro"/>
</dbReference>
<comment type="caution">
    <text evidence="8">The sequence shown here is derived from an EMBL/GenBank/DDBJ whole genome shotgun (WGS) entry which is preliminary data.</text>
</comment>
<keyword evidence="4" id="KW-0274">FAD</keyword>
<dbReference type="Gene3D" id="1.10.540.10">
    <property type="entry name" value="Acyl-CoA dehydrogenase/oxidase, N-terminal domain"/>
    <property type="match status" value="1"/>
</dbReference>
<keyword evidence="5" id="KW-0560">Oxidoreductase</keyword>
<dbReference type="PANTHER" id="PTHR43884">
    <property type="entry name" value="ACYL-COA DEHYDROGENASE"/>
    <property type="match status" value="1"/>
</dbReference>
<dbReference type="GO" id="GO:0003995">
    <property type="term" value="F:acyl-CoA dehydrogenase activity"/>
    <property type="evidence" value="ECO:0007669"/>
    <property type="project" value="TreeGrafter"/>
</dbReference>
<dbReference type="CDD" id="cd00567">
    <property type="entry name" value="ACAD"/>
    <property type="match status" value="1"/>
</dbReference>
<evidence type="ECO:0000259" key="6">
    <source>
        <dbReference type="Pfam" id="PF00441"/>
    </source>
</evidence>
<dbReference type="AlphaFoldDB" id="A0A936ZAC7"/>
<keyword evidence="3" id="KW-0285">Flavoprotein</keyword>
<gene>
    <name evidence="8" type="ORF">JKG68_18790</name>
</gene>
<comment type="similarity">
    <text evidence="2">Belongs to the acyl-CoA dehydrogenase family.</text>
</comment>
<dbReference type="InterPro" id="IPR009075">
    <property type="entry name" value="AcylCo_DH/oxidase_C"/>
</dbReference>
<reference evidence="8" key="1">
    <citation type="submission" date="2021-01" db="EMBL/GenBank/DDBJ databases">
        <title>Microvirga sp.</title>
        <authorList>
            <person name="Kim M.K."/>
        </authorList>
    </citation>
    <scope>NUCLEOTIDE SEQUENCE</scope>
    <source>
        <strain evidence="8">5420S-16</strain>
    </source>
</reference>
<dbReference type="Gene3D" id="1.20.140.10">
    <property type="entry name" value="Butyryl-CoA Dehydrogenase, subunit A, domain 3"/>
    <property type="match status" value="1"/>
</dbReference>
<dbReference type="Pfam" id="PF02771">
    <property type="entry name" value="Acyl-CoA_dh_N"/>
    <property type="match status" value="1"/>
</dbReference>
<dbReference type="InterPro" id="IPR037069">
    <property type="entry name" value="AcylCoA_DH/ox_N_sf"/>
</dbReference>
<feature type="domain" description="Acyl-CoA dehydrogenase/oxidase N-terminal" evidence="7">
    <location>
        <begin position="10"/>
        <end position="90"/>
    </location>
</feature>
<dbReference type="InterPro" id="IPR013786">
    <property type="entry name" value="AcylCoA_DH/ox_N"/>
</dbReference>
<comment type="cofactor">
    <cofactor evidence="1">
        <name>FAD</name>
        <dbReference type="ChEBI" id="CHEBI:57692"/>
    </cofactor>
</comment>
<organism evidence="8 9">
    <name type="scientific">Microvirga aerilata</name>
    <dbReference type="NCBI Taxonomy" id="670292"/>
    <lineage>
        <taxon>Bacteria</taxon>
        <taxon>Pseudomonadati</taxon>
        <taxon>Pseudomonadota</taxon>
        <taxon>Alphaproteobacteria</taxon>
        <taxon>Hyphomicrobiales</taxon>
        <taxon>Methylobacteriaceae</taxon>
        <taxon>Microvirga</taxon>
    </lineage>
</organism>
<dbReference type="PANTHER" id="PTHR43884:SF20">
    <property type="entry name" value="ACYL-COA DEHYDROGENASE FADE28"/>
    <property type="match status" value="1"/>
</dbReference>
<dbReference type="EMBL" id="JAEQMY010000032">
    <property type="protein sequence ID" value="MBL0406012.1"/>
    <property type="molecule type" value="Genomic_DNA"/>
</dbReference>
<evidence type="ECO:0000256" key="3">
    <source>
        <dbReference type="ARBA" id="ARBA00022630"/>
    </source>
</evidence>
<dbReference type="SUPFAM" id="SSF56645">
    <property type="entry name" value="Acyl-CoA dehydrogenase NM domain-like"/>
    <property type="match status" value="1"/>
</dbReference>
<dbReference type="RefSeq" id="WP_202062610.1">
    <property type="nucleotide sequence ID" value="NZ_JAEQMY010000032.1"/>
</dbReference>